<dbReference type="RefSeq" id="WP_025414093.1">
    <property type="nucleotide sequence ID" value="NZ_CP007129.1"/>
</dbReference>
<dbReference type="Proteomes" id="UP000019151">
    <property type="component" value="Plasmid 1"/>
</dbReference>
<sequence>MTKPTAAHAAAPLRTSFLDQVEDSTQLAMGAKIQVWGGPETGKSHDAYENLPRPLIVVDSDVSAGLFNDDRFEGFKRLGPDKIPDIETLIAFLDEFTSDARWYRTYKSLLIDSLTQFVDPKVAQLGIDMTSAAEKQDGRAQADWARVAKELTRLVRKVSALGVNIYVVAEERTRFVGNRPGDGEEGAKSSLSPKKFTHAFDLILQKTSKGDVIVRKTRYRKWTKDQKLAGYQAPRDLAPILQGTEQKAAGLEDFDPGTAAHEELMELLKALGSDVRGGKIPLAKMREYLALAKNNDAGEPEVRRSINEIKRTYGDAARAA</sequence>
<dbReference type="AlphaFoldDB" id="W0RPZ3"/>
<protein>
    <submittedName>
        <fullName evidence="1">Uncharacterized protein</fullName>
    </submittedName>
</protein>
<dbReference type="HOGENOM" id="CLU_868076_0_0_0"/>
<dbReference type="InParanoid" id="W0RPZ3"/>
<dbReference type="EMBL" id="CP007129">
    <property type="protein sequence ID" value="AHG92766.1"/>
    <property type="molecule type" value="Genomic_DNA"/>
</dbReference>
<keyword evidence="1" id="KW-0614">Plasmid</keyword>
<dbReference type="Pfam" id="PF13479">
    <property type="entry name" value="AAA_24"/>
    <property type="match status" value="1"/>
</dbReference>
<evidence type="ECO:0000313" key="1">
    <source>
        <dbReference type="EMBL" id="AHG92766.1"/>
    </source>
</evidence>
<name>W0RPZ3_9BACT</name>
<gene>
    <name evidence="1" type="ORF">J421_5231</name>
</gene>
<evidence type="ECO:0000313" key="2">
    <source>
        <dbReference type="Proteomes" id="UP000019151"/>
    </source>
</evidence>
<reference evidence="1 2" key="1">
    <citation type="journal article" date="2014" name="Genome Announc.">
        <title>Genome Sequence and Methylome of Soil Bacterium Gemmatirosa kalamazoonensis KBS708T, a Member of the Rarely Cultivated Gemmatimonadetes Phylum.</title>
        <authorList>
            <person name="Debruyn J.M."/>
            <person name="Radosevich M."/>
            <person name="Wommack K.E."/>
            <person name="Polson S.W."/>
            <person name="Hauser L.J."/>
            <person name="Fawaz M.N."/>
            <person name="Korlach J."/>
            <person name="Tsai Y.C."/>
        </authorList>
    </citation>
    <scope>NUCLEOTIDE SEQUENCE [LARGE SCALE GENOMIC DNA]</scope>
    <source>
        <strain evidence="1 2">KBS708</strain>
        <plasmid evidence="2">Plasmid 1</plasmid>
    </source>
</reference>
<proteinExistence type="predicted"/>
<keyword evidence="2" id="KW-1185">Reference proteome</keyword>
<organism evidence="1 2">
    <name type="scientific">Gemmatirosa kalamazoonensis</name>
    <dbReference type="NCBI Taxonomy" id="861299"/>
    <lineage>
        <taxon>Bacteria</taxon>
        <taxon>Pseudomonadati</taxon>
        <taxon>Gemmatimonadota</taxon>
        <taxon>Gemmatimonadia</taxon>
        <taxon>Gemmatimonadales</taxon>
        <taxon>Gemmatimonadaceae</taxon>
        <taxon>Gemmatirosa</taxon>
    </lineage>
</organism>
<geneLocation type="plasmid" evidence="1 2">
    <name>1</name>
</geneLocation>
<accession>W0RPZ3</accession>
<dbReference type="KEGG" id="gba:J421_5231"/>